<accession>H6MQY9</accession>
<protein>
    <submittedName>
        <fullName evidence="1">Uncharacterized protein</fullName>
    </submittedName>
</protein>
<dbReference type="KEGG" id="gpo:GPOL_c26650"/>
<dbReference type="GeneID" id="90159703"/>
<dbReference type="EMBL" id="CP003119">
    <property type="protein sequence ID" value="AFA73686.1"/>
    <property type="molecule type" value="Genomic_DNA"/>
</dbReference>
<organism evidence="1 2">
    <name type="scientific">Gordonia polyisoprenivorans (strain DSM 44266 / VH2)</name>
    <dbReference type="NCBI Taxonomy" id="1112204"/>
    <lineage>
        <taxon>Bacteria</taxon>
        <taxon>Bacillati</taxon>
        <taxon>Actinomycetota</taxon>
        <taxon>Actinomycetes</taxon>
        <taxon>Mycobacteriales</taxon>
        <taxon>Gordoniaceae</taxon>
        <taxon>Gordonia</taxon>
    </lineage>
</organism>
<keyword evidence="2" id="KW-1185">Reference proteome</keyword>
<dbReference type="AlphaFoldDB" id="H6MQY9"/>
<name>H6MQY9_GORPV</name>
<evidence type="ECO:0000313" key="1">
    <source>
        <dbReference type="EMBL" id="AFA73686.1"/>
    </source>
</evidence>
<dbReference type="Proteomes" id="UP000009154">
    <property type="component" value="Chromosome"/>
</dbReference>
<dbReference type="HOGENOM" id="CLU_1076723_0_0_11"/>
<proteinExistence type="predicted"/>
<reference evidence="1 2" key="1">
    <citation type="journal article" date="2012" name="Appl. Environ. Microbiol.">
        <title>Involvement of two latex-clearing proteins during rubber degradation and insights into the subsequent degradation pathway revealed by the genome sequence of Gordonia polyisoprenivorans strain VH2.</title>
        <authorList>
            <person name="Hiessl S."/>
            <person name="Schuldes J."/>
            <person name="Thurmer A."/>
            <person name="Halbsguth T."/>
            <person name="Broker D."/>
            <person name="Angelov A."/>
            <person name="Liebl W."/>
            <person name="Daniel R."/>
            <person name="Steinbuchel A."/>
        </authorList>
    </citation>
    <scope>NUCLEOTIDE SEQUENCE [LARGE SCALE GENOMIC DNA]</scope>
    <source>
        <strain evidence="2">DSM 44266 / VH2</strain>
    </source>
</reference>
<evidence type="ECO:0000313" key="2">
    <source>
        <dbReference type="Proteomes" id="UP000009154"/>
    </source>
</evidence>
<dbReference type="RefSeq" id="WP_014360263.1">
    <property type="nucleotide sequence ID" value="NC_016906.1"/>
</dbReference>
<sequence length="258" mass="29503">MSAVWQASFAAFSALRALRDNDHEAMFGESRSDPLVEQIRTAQSTDHRRRKDEYKRCSPDARLIPEVADALDRAREMPVEPCGVAGSFWLSNCGRRLQRDRDPSLPAQGYDDRLRLITIEQFVTERGPQARLELKRAEHDYVLAAEVAEYGGSPIATVIVYSPRDGIGREYLVSQGWTRDRVVRYLTRTERFRGCMFCDHDGDMDTFVKVDCGAVRRVFPVCSACESRLQVASDYGLDFELAWDDWHQAVGWPDDRFV</sequence>
<gene>
    <name evidence="1" type="ordered locus">GPOL_c26650</name>
</gene>